<evidence type="ECO:0000256" key="2">
    <source>
        <dbReference type="ARBA" id="ARBA00023012"/>
    </source>
</evidence>
<dbReference type="PANTHER" id="PTHR48111:SF1">
    <property type="entry name" value="TWO-COMPONENT RESPONSE REGULATOR ORR33"/>
    <property type="match status" value="1"/>
</dbReference>
<dbReference type="Gene3D" id="3.40.50.2300">
    <property type="match status" value="1"/>
</dbReference>
<dbReference type="PROSITE" id="PS50110">
    <property type="entry name" value="RESPONSE_REGULATORY"/>
    <property type="match status" value="1"/>
</dbReference>
<keyword evidence="3" id="KW-0805">Transcription regulation</keyword>
<reference evidence="9" key="1">
    <citation type="submission" date="2014-09" db="EMBL/GenBank/DDBJ databases">
        <title>Vibrio variabilis JCM 19239. (C206) whole genome shotgun sequence.</title>
        <authorList>
            <person name="Sawabe T."/>
            <person name="Meirelles P."/>
            <person name="Nakanishi M."/>
            <person name="Sayaka M."/>
            <person name="Hattori M."/>
            <person name="Ohkuma M."/>
        </authorList>
    </citation>
    <scope>NUCLEOTIDE SEQUENCE [LARGE SCALE GENOMIC DNA]</scope>
    <source>
        <strain evidence="9">JCM 19239</strain>
    </source>
</reference>
<keyword evidence="2" id="KW-0902">Two-component regulatory system</keyword>
<dbReference type="InterPro" id="IPR001789">
    <property type="entry name" value="Sig_transdc_resp-reg_receiver"/>
</dbReference>
<evidence type="ECO:0000313" key="9">
    <source>
        <dbReference type="Proteomes" id="UP000029223"/>
    </source>
</evidence>
<keyword evidence="9" id="KW-1185">Reference proteome</keyword>
<evidence type="ECO:0000259" key="7">
    <source>
        <dbReference type="PROSITE" id="PS50110"/>
    </source>
</evidence>
<feature type="domain" description="Response regulatory" evidence="7">
    <location>
        <begin position="1"/>
        <end position="66"/>
    </location>
</feature>
<keyword evidence="1" id="KW-0597">Phosphoprotein</keyword>
<organism evidence="8 9">
    <name type="scientific">Vibrio variabilis</name>
    <dbReference type="NCBI Taxonomy" id="990271"/>
    <lineage>
        <taxon>Bacteria</taxon>
        <taxon>Pseudomonadati</taxon>
        <taxon>Pseudomonadota</taxon>
        <taxon>Gammaproteobacteria</taxon>
        <taxon>Vibrionales</taxon>
        <taxon>Vibrionaceae</taxon>
        <taxon>Vibrio</taxon>
    </lineage>
</organism>
<evidence type="ECO:0000256" key="5">
    <source>
        <dbReference type="ARBA" id="ARBA00023163"/>
    </source>
</evidence>
<dbReference type="InterPro" id="IPR039420">
    <property type="entry name" value="WalR-like"/>
</dbReference>
<evidence type="ECO:0000256" key="3">
    <source>
        <dbReference type="ARBA" id="ARBA00023015"/>
    </source>
</evidence>
<dbReference type="PANTHER" id="PTHR48111">
    <property type="entry name" value="REGULATOR OF RPOS"/>
    <property type="match status" value="1"/>
</dbReference>
<keyword evidence="4" id="KW-0238">DNA-binding</keyword>
<comment type="caution">
    <text evidence="6">Lacks conserved residue(s) required for the propagation of feature annotation.</text>
</comment>
<evidence type="ECO:0000313" key="8">
    <source>
        <dbReference type="EMBL" id="GAL29670.1"/>
    </source>
</evidence>
<dbReference type="InterPro" id="IPR011006">
    <property type="entry name" value="CheY-like_superfamily"/>
</dbReference>
<dbReference type="Pfam" id="PF00072">
    <property type="entry name" value="Response_reg"/>
    <property type="match status" value="1"/>
</dbReference>
<proteinExistence type="predicted"/>
<name>A0ABQ0JLN8_9VIBR</name>
<evidence type="ECO:0000256" key="4">
    <source>
        <dbReference type="ARBA" id="ARBA00023125"/>
    </source>
</evidence>
<dbReference type="Proteomes" id="UP000029223">
    <property type="component" value="Unassembled WGS sequence"/>
</dbReference>
<reference evidence="9" key="2">
    <citation type="submission" date="2014-09" db="EMBL/GenBank/DDBJ databases">
        <authorList>
            <consortium name="NBRP consortium"/>
            <person name="Sawabe T."/>
            <person name="Meirelles P."/>
            <person name="Nakanishi M."/>
            <person name="Sayaka M."/>
            <person name="Hattori M."/>
            <person name="Ohkuma M."/>
        </authorList>
    </citation>
    <scope>NUCLEOTIDE SEQUENCE [LARGE SCALE GENOMIC DNA]</scope>
    <source>
        <strain evidence="9">JCM 19239</strain>
    </source>
</reference>
<gene>
    <name evidence="8" type="ORF">JCM19239_2598</name>
</gene>
<accession>A0ABQ0JLN8</accession>
<protein>
    <submittedName>
        <fullName evidence="8">Serine phosphatase RsbU regulator of sigma subunit</fullName>
    </submittedName>
</protein>
<dbReference type="SUPFAM" id="SSF52172">
    <property type="entry name" value="CheY-like"/>
    <property type="match status" value="1"/>
</dbReference>
<evidence type="ECO:0000256" key="1">
    <source>
        <dbReference type="ARBA" id="ARBA00022553"/>
    </source>
</evidence>
<dbReference type="EMBL" id="BBMS01000070">
    <property type="protein sequence ID" value="GAL29670.1"/>
    <property type="molecule type" value="Genomic_DNA"/>
</dbReference>
<keyword evidence="5" id="KW-0804">Transcription</keyword>
<comment type="caution">
    <text evidence="8">The sequence shown here is derived from an EMBL/GenBank/DDBJ whole genome shotgun (WGS) entry which is preliminary data.</text>
</comment>
<evidence type="ECO:0000256" key="6">
    <source>
        <dbReference type="PROSITE-ProRule" id="PRU00169"/>
    </source>
</evidence>
<sequence length="99" mass="11317">MMPEMDGVELCKALKSHDYNRYIFFVLLSSQDDKDSIVCGIDAGADDFVAKNTPIDELDARIRAGFRNLQLHNELLMKTRHSTRHTQQCVKTSIMQESL</sequence>